<dbReference type="Proteomes" id="UP001166784">
    <property type="component" value="Unassembled WGS sequence"/>
</dbReference>
<dbReference type="InterPro" id="IPR025326">
    <property type="entry name" value="DUF4232"/>
</dbReference>
<accession>A0ABS9SRT9</accession>
<feature type="domain" description="DUF4232" evidence="3">
    <location>
        <begin position="87"/>
        <end position="217"/>
    </location>
</feature>
<keyword evidence="5" id="KW-1185">Reference proteome</keyword>
<dbReference type="PROSITE" id="PS51257">
    <property type="entry name" value="PROKAR_LIPOPROTEIN"/>
    <property type="match status" value="1"/>
</dbReference>
<evidence type="ECO:0000313" key="5">
    <source>
        <dbReference type="Proteomes" id="UP001166784"/>
    </source>
</evidence>
<comment type="caution">
    <text evidence="4">The sequence shown here is derived from an EMBL/GenBank/DDBJ whole genome shotgun (WGS) entry which is preliminary data.</text>
</comment>
<proteinExistence type="predicted"/>
<dbReference type="Pfam" id="PF14016">
    <property type="entry name" value="DUF4232"/>
    <property type="match status" value="1"/>
</dbReference>
<feature type="region of interest" description="Disordered" evidence="1">
    <location>
        <begin position="173"/>
        <end position="202"/>
    </location>
</feature>
<protein>
    <submittedName>
        <fullName evidence="4">DUF4232 domain-containing protein</fullName>
    </submittedName>
</protein>
<feature type="signal peptide" evidence="2">
    <location>
        <begin position="1"/>
        <end position="26"/>
    </location>
</feature>
<feature type="region of interest" description="Disordered" evidence="1">
    <location>
        <begin position="23"/>
        <end position="89"/>
    </location>
</feature>
<evidence type="ECO:0000256" key="1">
    <source>
        <dbReference type="SAM" id="MobiDB-lite"/>
    </source>
</evidence>
<reference evidence="4" key="2">
    <citation type="journal article" date="2023" name="Int. J. Syst. Evol. Microbiol.">
        <title>Streptomyces marispadix sp. nov., isolated from marine beach sediment of the Northern Coast of Portugal.</title>
        <authorList>
            <person name="dos Santos J.D.N."/>
            <person name="Vitorino I.R."/>
            <person name="Kallscheuer N."/>
            <person name="Srivastava A."/>
            <person name="Krautwurst S."/>
            <person name="Marz M."/>
            <person name="Jogler C."/>
            <person name="Lobo Da Cunha A."/>
            <person name="Catita J."/>
            <person name="Goncalves H."/>
            <person name="Gonzalez I."/>
            <person name="Reyes F."/>
            <person name="Lage O.M."/>
        </authorList>
    </citation>
    <scope>NUCLEOTIDE SEQUENCE</scope>
    <source>
        <strain evidence="4">M600PL45_2</strain>
    </source>
</reference>
<feature type="compositionally biased region" description="Low complexity" evidence="1">
    <location>
        <begin position="33"/>
        <end position="51"/>
    </location>
</feature>
<organism evidence="4 5">
    <name type="scientific">Streptomyces marispadix</name>
    <dbReference type="NCBI Taxonomy" id="2922868"/>
    <lineage>
        <taxon>Bacteria</taxon>
        <taxon>Bacillati</taxon>
        <taxon>Actinomycetota</taxon>
        <taxon>Actinomycetes</taxon>
        <taxon>Kitasatosporales</taxon>
        <taxon>Streptomycetaceae</taxon>
        <taxon>Streptomyces</taxon>
    </lineage>
</organism>
<sequence length="226" mass="22603">MGARHARSVLAALALGAAVTVSGCTAGSDSSTDSPASVDGADSGSASSPGSEQDADSGQPPRAQGAEGDDGGRPSGAGSEESRPRWCTTDALSVSLRPGRPAAGNRYAALVLTNSSSHTCRTQGWPGLQLTGDDGGKIPTRVVRDHSTPSPQLTLSPGGTASARMHWTVVPSEGDPADGKCPGPAAVRVIPPDQRASKSASWKMGEVCGAGKLDVRPLLPGSGPSE</sequence>
<evidence type="ECO:0000256" key="2">
    <source>
        <dbReference type="SAM" id="SignalP"/>
    </source>
</evidence>
<name>A0ABS9SRT9_9ACTN</name>
<evidence type="ECO:0000313" key="4">
    <source>
        <dbReference type="EMBL" id="MCH6158994.1"/>
    </source>
</evidence>
<reference evidence="4" key="1">
    <citation type="submission" date="2022-03" db="EMBL/GenBank/DDBJ databases">
        <authorList>
            <person name="Santos J.D.N."/>
            <person name="Kallscheuer N."/>
            <person name="Jogler C."/>
            <person name="Lage O.M."/>
        </authorList>
    </citation>
    <scope>NUCLEOTIDE SEQUENCE</scope>
    <source>
        <strain evidence="4">M600PL45_2</strain>
    </source>
</reference>
<dbReference type="RefSeq" id="WP_241056998.1">
    <property type="nucleotide sequence ID" value="NZ_JAKWJU010000002.1"/>
</dbReference>
<keyword evidence="2" id="KW-0732">Signal</keyword>
<feature type="chain" id="PRO_5046387774" evidence="2">
    <location>
        <begin position="27"/>
        <end position="226"/>
    </location>
</feature>
<feature type="compositionally biased region" description="Polar residues" evidence="1">
    <location>
        <begin position="23"/>
        <end position="32"/>
    </location>
</feature>
<gene>
    <name evidence="4" type="ORF">MMA15_00730</name>
</gene>
<dbReference type="EMBL" id="JAKWJU010000002">
    <property type="protein sequence ID" value="MCH6158994.1"/>
    <property type="molecule type" value="Genomic_DNA"/>
</dbReference>
<evidence type="ECO:0000259" key="3">
    <source>
        <dbReference type="Pfam" id="PF14016"/>
    </source>
</evidence>